<dbReference type="Proteomes" id="UP000050424">
    <property type="component" value="Unassembled WGS sequence"/>
</dbReference>
<dbReference type="AlphaFoldDB" id="A0A0P7AZH6"/>
<dbReference type="CDD" id="cd09917">
    <property type="entry name" value="F-box_SF"/>
    <property type="match status" value="1"/>
</dbReference>
<dbReference type="Pfam" id="PF00646">
    <property type="entry name" value="F-box"/>
    <property type="match status" value="1"/>
</dbReference>
<protein>
    <recommendedName>
        <fullName evidence="1">F-box domain-containing protein</fullName>
    </recommendedName>
</protein>
<dbReference type="OrthoDB" id="3692147at2759"/>
<dbReference type="InterPro" id="IPR036047">
    <property type="entry name" value="F-box-like_dom_sf"/>
</dbReference>
<comment type="caution">
    <text evidence="2">The sequence shown here is derived from an EMBL/GenBank/DDBJ whole genome shotgun (WGS) entry which is preliminary data.</text>
</comment>
<accession>A0A0P7AZH6</accession>
<dbReference type="STRING" id="78410.A0A0P7AZH6"/>
<proteinExistence type="predicted"/>
<dbReference type="InterPro" id="IPR001810">
    <property type="entry name" value="F-box_dom"/>
</dbReference>
<dbReference type="SUPFAM" id="SSF81383">
    <property type="entry name" value="F-box domain"/>
    <property type="match status" value="1"/>
</dbReference>
<name>A0A0P7AZH6_9HYPO</name>
<evidence type="ECO:0000259" key="1">
    <source>
        <dbReference type="PROSITE" id="PS50181"/>
    </source>
</evidence>
<dbReference type="PROSITE" id="PS50181">
    <property type="entry name" value="FBOX"/>
    <property type="match status" value="1"/>
</dbReference>
<evidence type="ECO:0000313" key="2">
    <source>
        <dbReference type="EMBL" id="KPM34330.1"/>
    </source>
</evidence>
<sequence length="403" mass="45834">MSSPTTKSLLGRRFASCQRAQYMQPAGSALAIEGRSSKLLQVPDELLLEIMRLLPDSSIYFLRQTCHIFRRISADHTFKSFHSKFSGKQSFCLTLDDYQQCRIIRDVLASKTLCGECAGFRESGILKLLMNNLYKPVYCRGCRITHPALFFPPNQRSRMGGTCIGRLGHYYLCPHESVPWSRLGEITCTEHRSQITSRNGDFQARQTFYLQLERDMDIRKALEQVPVDQVCRAQLLDCPVSECTCFTKLSNPDCSNPDCSNHRLSCCGVTCTWKVDVAGSFVALDIESALGSNPTSPRWLSNLSFDGRNPLYDQTSKHVLWCNDPKCATNKQDRWLRMAKTCLHASSLFSFHKTELPEADTGIRWLSLEHEVYKAYNVAESDGYPFFAPLLNCYGNPIQRRVR</sequence>
<feature type="domain" description="F-box" evidence="1">
    <location>
        <begin position="36"/>
        <end position="81"/>
    </location>
</feature>
<organism evidence="2 3">
    <name type="scientific">Neonectria ditissima</name>
    <dbReference type="NCBI Taxonomy" id="78410"/>
    <lineage>
        <taxon>Eukaryota</taxon>
        <taxon>Fungi</taxon>
        <taxon>Dikarya</taxon>
        <taxon>Ascomycota</taxon>
        <taxon>Pezizomycotina</taxon>
        <taxon>Sordariomycetes</taxon>
        <taxon>Hypocreomycetidae</taxon>
        <taxon>Hypocreales</taxon>
        <taxon>Nectriaceae</taxon>
        <taxon>Neonectria</taxon>
    </lineage>
</organism>
<gene>
    <name evidence="2" type="ORF">AK830_g12242</name>
</gene>
<keyword evidence="3" id="KW-1185">Reference proteome</keyword>
<evidence type="ECO:0000313" key="3">
    <source>
        <dbReference type="Proteomes" id="UP000050424"/>
    </source>
</evidence>
<reference evidence="2 3" key="1">
    <citation type="submission" date="2015-09" db="EMBL/GenBank/DDBJ databases">
        <title>Draft genome of a European isolate of the apple canker pathogen Neonectria ditissima.</title>
        <authorList>
            <person name="Gomez-Cortecero A."/>
            <person name="Harrison R.J."/>
            <person name="Armitage A.D."/>
        </authorList>
    </citation>
    <scope>NUCLEOTIDE SEQUENCE [LARGE SCALE GENOMIC DNA]</scope>
    <source>
        <strain evidence="2 3">R09/05</strain>
    </source>
</reference>
<dbReference type="EMBL" id="LKCW01000355">
    <property type="protein sequence ID" value="KPM34330.1"/>
    <property type="molecule type" value="Genomic_DNA"/>
</dbReference>